<keyword evidence="1" id="KW-0255">Endonuclease</keyword>
<keyword evidence="1" id="KW-0540">Nuclease</keyword>
<evidence type="ECO:0000313" key="2">
    <source>
        <dbReference type="Proteomes" id="UP001377168"/>
    </source>
</evidence>
<keyword evidence="1" id="KW-0378">Hydrolase</keyword>
<organism evidence="1 2">
    <name type="scientific">Streptomyces achmelvichensis</name>
    <dbReference type="NCBI Taxonomy" id="3134111"/>
    <lineage>
        <taxon>Bacteria</taxon>
        <taxon>Bacillati</taxon>
        <taxon>Actinomycetota</taxon>
        <taxon>Actinomycetes</taxon>
        <taxon>Kitasatosporales</taxon>
        <taxon>Streptomycetaceae</taxon>
        <taxon>Streptomyces</taxon>
    </lineage>
</organism>
<sequence length="339" mass="35798">MNSATSTAAPAATPGSPPYPARRRRAAAWLVTLLLLLPTAAAACRLADTDAVTPVTQLLAFLPWLLIPAGAALLLAALARLRTGMVWAVAVLAVTGWFVRPYDTGLTEHPKGPVVARLTVLSSNVEFGNATPDLLATIRREQPDMVFVQECAARCSDALAAEVSAADYPYRNVVEGDSASGSAILSRLPLKAAPGIESTLAMPGSVALAGERRIHVQLAHPLPPVPGGVDDWRRELGRLRTYADGVKGSSAIVAGDFNATQDHAAFRRILDAGGLRDGATLGGASRAPSWPAAVRAPLGAQIDHVLVSEDFSVRAARFLDLDDTDHRSLLVRLELHDVR</sequence>
<evidence type="ECO:0000313" key="1">
    <source>
        <dbReference type="EMBL" id="MEJ8636218.1"/>
    </source>
</evidence>
<proteinExistence type="predicted"/>
<keyword evidence="2" id="KW-1185">Reference proteome</keyword>
<protein>
    <submittedName>
        <fullName evidence="1">Endonuclease/exonuclease/phosphatase family protein</fullName>
    </submittedName>
</protein>
<name>A0ACC6PXJ8_9ACTN</name>
<accession>A0ACC6PXJ8</accession>
<dbReference type="EMBL" id="JBBKAJ010000022">
    <property type="protein sequence ID" value="MEJ8636218.1"/>
    <property type="molecule type" value="Genomic_DNA"/>
</dbReference>
<dbReference type="Proteomes" id="UP001377168">
    <property type="component" value="Unassembled WGS sequence"/>
</dbReference>
<comment type="caution">
    <text evidence="1">The sequence shown here is derived from an EMBL/GenBank/DDBJ whole genome shotgun (WGS) entry which is preliminary data.</text>
</comment>
<gene>
    <name evidence="1" type="ORF">WKI67_22920</name>
</gene>
<reference evidence="1" key="1">
    <citation type="submission" date="2024-03" db="EMBL/GenBank/DDBJ databases">
        <title>Novel Streptomyces species of biotechnological and ecological value are a feature of Machair soil.</title>
        <authorList>
            <person name="Prole J.R."/>
            <person name="Goodfellow M."/>
            <person name="Allenby N."/>
            <person name="Ward A.C."/>
        </authorList>
    </citation>
    <scope>NUCLEOTIDE SEQUENCE</scope>
    <source>
        <strain evidence="1">MS2.AVA.5</strain>
    </source>
</reference>